<evidence type="ECO:0000313" key="2">
    <source>
        <dbReference type="EMBL" id="EFX63635.1"/>
    </source>
</evidence>
<dbReference type="Proteomes" id="UP000000305">
    <property type="component" value="Unassembled WGS sequence"/>
</dbReference>
<dbReference type="EMBL" id="GL733019">
    <property type="protein sequence ID" value="EFX63635.1"/>
    <property type="molecule type" value="Genomic_DNA"/>
</dbReference>
<reference evidence="2 3" key="1">
    <citation type="journal article" date="2011" name="Science">
        <title>The ecoresponsive genome of Daphnia pulex.</title>
        <authorList>
            <person name="Colbourne J.K."/>
            <person name="Pfrender M.E."/>
            <person name="Gilbert D."/>
            <person name="Thomas W.K."/>
            <person name="Tucker A."/>
            <person name="Oakley T.H."/>
            <person name="Tokishita S."/>
            <person name="Aerts A."/>
            <person name="Arnold G.J."/>
            <person name="Basu M.K."/>
            <person name="Bauer D.J."/>
            <person name="Caceres C.E."/>
            <person name="Carmel L."/>
            <person name="Casola C."/>
            <person name="Choi J.H."/>
            <person name="Detter J.C."/>
            <person name="Dong Q."/>
            <person name="Dusheyko S."/>
            <person name="Eads B.D."/>
            <person name="Frohlich T."/>
            <person name="Geiler-Samerotte K.A."/>
            <person name="Gerlach D."/>
            <person name="Hatcher P."/>
            <person name="Jogdeo S."/>
            <person name="Krijgsveld J."/>
            <person name="Kriventseva E.V."/>
            <person name="Kultz D."/>
            <person name="Laforsch C."/>
            <person name="Lindquist E."/>
            <person name="Lopez J."/>
            <person name="Manak J.R."/>
            <person name="Muller J."/>
            <person name="Pangilinan J."/>
            <person name="Patwardhan R.P."/>
            <person name="Pitluck S."/>
            <person name="Pritham E.J."/>
            <person name="Rechtsteiner A."/>
            <person name="Rho M."/>
            <person name="Rogozin I.B."/>
            <person name="Sakarya O."/>
            <person name="Salamov A."/>
            <person name="Schaack S."/>
            <person name="Shapiro H."/>
            <person name="Shiga Y."/>
            <person name="Skalitzky C."/>
            <person name="Smith Z."/>
            <person name="Souvorov A."/>
            <person name="Sung W."/>
            <person name="Tang Z."/>
            <person name="Tsuchiya D."/>
            <person name="Tu H."/>
            <person name="Vos H."/>
            <person name="Wang M."/>
            <person name="Wolf Y.I."/>
            <person name="Yamagata H."/>
            <person name="Yamada T."/>
            <person name="Ye Y."/>
            <person name="Shaw J.R."/>
            <person name="Andrews J."/>
            <person name="Crease T.J."/>
            <person name="Tang H."/>
            <person name="Lucas S.M."/>
            <person name="Robertson H.M."/>
            <person name="Bork P."/>
            <person name="Koonin E.V."/>
            <person name="Zdobnov E.M."/>
            <person name="Grigoriev I.V."/>
            <person name="Lynch M."/>
            <person name="Boore J.L."/>
        </authorList>
    </citation>
    <scope>NUCLEOTIDE SEQUENCE [LARGE SCALE GENOMIC DNA]</scope>
</reference>
<dbReference type="KEGG" id="dpx:DAPPUDRAFT_268093"/>
<evidence type="ECO:0000313" key="3">
    <source>
        <dbReference type="Proteomes" id="UP000000305"/>
    </source>
</evidence>
<keyword evidence="3" id="KW-1185">Reference proteome</keyword>
<proteinExistence type="predicted"/>
<name>E9HX98_DAPPU</name>
<dbReference type="HOGENOM" id="CLU_2833775_0_0_1"/>
<protein>
    <submittedName>
        <fullName evidence="2">Uncharacterized protein</fullName>
    </submittedName>
</protein>
<evidence type="ECO:0000256" key="1">
    <source>
        <dbReference type="SAM" id="MobiDB-lite"/>
    </source>
</evidence>
<gene>
    <name evidence="2" type="ORF">DAPPUDRAFT_268093</name>
</gene>
<feature type="region of interest" description="Disordered" evidence="1">
    <location>
        <begin position="24"/>
        <end position="45"/>
    </location>
</feature>
<accession>E9HX98</accession>
<organism evidence="2 3">
    <name type="scientific">Daphnia pulex</name>
    <name type="common">Water flea</name>
    <dbReference type="NCBI Taxonomy" id="6669"/>
    <lineage>
        <taxon>Eukaryota</taxon>
        <taxon>Metazoa</taxon>
        <taxon>Ecdysozoa</taxon>
        <taxon>Arthropoda</taxon>
        <taxon>Crustacea</taxon>
        <taxon>Branchiopoda</taxon>
        <taxon>Diplostraca</taxon>
        <taxon>Cladocera</taxon>
        <taxon>Anomopoda</taxon>
        <taxon>Daphniidae</taxon>
        <taxon>Daphnia</taxon>
    </lineage>
</organism>
<dbReference type="InParanoid" id="E9HX98"/>
<dbReference type="AlphaFoldDB" id="E9HX98"/>
<sequence>MDELCVTEMNGRFITSDDIRMECGKSKASPKNGIDATGTRRVGSAPNPPSGCFYDDISNIKVSCRL</sequence>